<dbReference type="InterPro" id="IPR002645">
    <property type="entry name" value="STAS_dom"/>
</dbReference>
<dbReference type="InterPro" id="IPR036513">
    <property type="entry name" value="STAS_dom_sf"/>
</dbReference>
<accession>A0ABS4YDP5</accession>
<evidence type="ECO:0000313" key="3">
    <source>
        <dbReference type="Proteomes" id="UP001519291"/>
    </source>
</evidence>
<protein>
    <submittedName>
        <fullName evidence="2">Anti-anti-sigma regulatory factor</fullName>
    </submittedName>
</protein>
<evidence type="ECO:0000313" key="2">
    <source>
        <dbReference type="EMBL" id="MBP2406923.1"/>
    </source>
</evidence>
<gene>
    <name evidence="2" type="ORF">JO379_006392</name>
</gene>
<name>A0ABS4YDP5_9ACTN</name>
<dbReference type="CDD" id="cd07043">
    <property type="entry name" value="STAS_anti-anti-sigma_factors"/>
    <property type="match status" value="1"/>
</dbReference>
<dbReference type="Proteomes" id="UP001519291">
    <property type="component" value="Unassembled WGS sequence"/>
</dbReference>
<dbReference type="SUPFAM" id="SSF52091">
    <property type="entry name" value="SpoIIaa-like"/>
    <property type="match status" value="1"/>
</dbReference>
<dbReference type="Pfam" id="PF13466">
    <property type="entry name" value="STAS_2"/>
    <property type="match status" value="1"/>
</dbReference>
<proteinExistence type="predicted"/>
<dbReference type="InterPro" id="IPR058548">
    <property type="entry name" value="MlaB-like_STAS"/>
</dbReference>
<dbReference type="PROSITE" id="PS50801">
    <property type="entry name" value="STAS"/>
    <property type="match status" value="1"/>
</dbReference>
<organism evidence="2 3">
    <name type="scientific">Streptomyces syringium</name>
    <dbReference type="NCBI Taxonomy" id="76729"/>
    <lineage>
        <taxon>Bacteria</taxon>
        <taxon>Bacillati</taxon>
        <taxon>Actinomycetota</taxon>
        <taxon>Actinomycetes</taxon>
        <taxon>Kitasatosporales</taxon>
        <taxon>Streptomycetaceae</taxon>
        <taxon>Streptomyces</taxon>
    </lineage>
</organism>
<dbReference type="GeneID" id="91573231"/>
<dbReference type="EMBL" id="JAGIOH010000001">
    <property type="protein sequence ID" value="MBP2406923.1"/>
    <property type="molecule type" value="Genomic_DNA"/>
</dbReference>
<reference evidence="2 3" key="1">
    <citation type="submission" date="2021-03" db="EMBL/GenBank/DDBJ databases">
        <title>Sequencing the genomes of 1000 actinobacteria strains.</title>
        <authorList>
            <person name="Klenk H.-P."/>
        </authorList>
    </citation>
    <scope>NUCLEOTIDE SEQUENCE [LARGE SCALE GENOMIC DNA]</scope>
    <source>
        <strain evidence="2 3">DSM 41480</strain>
    </source>
</reference>
<dbReference type="RefSeq" id="WP_209518267.1">
    <property type="nucleotide sequence ID" value="NZ_JAGIOH010000001.1"/>
</dbReference>
<evidence type="ECO:0000259" key="1">
    <source>
        <dbReference type="PROSITE" id="PS50801"/>
    </source>
</evidence>
<feature type="domain" description="STAS" evidence="1">
    <location>
        <begin position="30"/>
        <end position="104"/>
    </location>
</feature>
<comment type="caution">
    <text evidence="2">The sequence shown here is derived from an EMBL/GenBank/DDBJ whole genome shotgun (WGS) entry which is preliminary data.</text>
</comment>
<keyword evidence="3" id="KW-1185">Reference proteome</keyword>
<dbReference type="Gene3D" id="3.30.750.24">
    <property type="entry name" value="STAS domain"/>
    <property type="match status" value="1"/>
</dbReference>
<sequence>MGGPHTVRAGEEAPRHGVLDIRPCADRPGIAASGEISLTSQTEWEGALEGLLSRGGDAYLELSAVTFVDVAGTSALARAAQRLGRADRRIVVHEPPPSLRRALEMFWSDLTVIEVTG</sequence>